<dbReference type="SUPFAM" id="SSF52821">
    <property type="entry name" value="Rhodanese/Cell cycle control phosphatase"/>
    <property type="match status" value="1"/>
</dbReference>
<organism evidence="2">
    <name type="scientific">Oikopleura dioica</name>
    <name type="common">Tunicate</name>
    <dbReference type="NCBI Taxonomy" id="34765"/>
    <lineage>
        <taxon>Eukaryota</taxon>
        <taxon>Metazoa</taxon>
        <taxon>Chordata</taxon>
        <taxon>Tunicata</taxon>
        <taxon>Appendicularia</taxon>
        <taxon>Copelata</taxon>
        <taxon>Oikopleuridae</taxon>
        <taxon>Oikopleura</taxon>
    </lineage>
</organism>
<dbReference type="PROSITE" id="PS50206">
    <property type="entry name" value="RHODANESE_3"/>
    <property type="match status" value="1"/>
</dbReference>
<feature type="domain" description="Rhodanese" evidence="1">
    <location>
        <begin position="119"/>
        <end position="210"/>
    </location>
</feature>
<dbReference type="SMART" id="SM00450">
    <property type="entry name" value="RHOD"/>
    <property type="match status" value="1"/>
</dbReference>
<dbReference type="EMBL" id="FN653067">
    <property type="protein sequence ID" value="CBY10802.1"/>
    <property type="molecule type" value="Genomic_DNA"/>
</dbReference>
<dbReference type="PANTHER" id="PTHR44086">
    <property type="entry name" value="THIOSULFATE SULFURTRANSFERASE RDL2, MITOCHONDRIAL-RELATED"/>
    <property type="match status" value="1"/>
</dbReference>
<dbReference type="InParanoid" id="E4XL41"/>
<evidence type="ECO:0000313" key="2">
    <source>
        <dbReference type="EMBL" id="CBY10802.1"/>
    </source>
</evidence>
<accession>E4XL41</accession>
<evidence type="ECO:0000259" key="1">
    <source>
        <dbReference type="PROSITE" id="PS50206"/>
    </source>
</evidence>
<dbReference type="Proteomes" id="UP000001307">
    <property type="component" value="Unassembled WGS sequence"/>
</dbReference>
<protein>
    <recommendedName>
        <fullName evidence="1">Rhodanese domain-containing protein</fullName>
    </recommendedName>
</protein>
<dbReference type="Pfam" id="PF00581">
    <property type="entry name" value="Rhodanese"/>
    <property type="match status" value="1"/>
</dbReference>
<sequence length="213" mass="24592">MNQEVQRELKKWYNRQMQPLDGHLLRRGTFGSGIEETLNTRMMEDYTPRSSIAFARSSTERVDRRQSVGDERETMTTQVFYKYEGGLQKNIKKQLFYFNMGNNSTLPQISTAEVQSKLNNPEILFVDVRGPSELSAGKLDAKKFLNIPHTEISNEFNRSDDDFKNLYKLEKPNKGAEIVIYCQRGRRGSIAQDALAELGYEKVLNWENGYSSL</sequence>
<dbReference type="InterPro" id="IPR036873">
    <property type="entry name" value="Rhodanese-like_dom_sf"/>
</dbReference>
<dbReference type="Gene3D" id="3.40.250.10">
    <property type="entry name" value="Rhodanese-like domain"/>
    <property type="match status" value="1"/>
</dbReference>
<gene>
    <name evidence="2" type="ORF">GSOID_T00014413001</name>
</gene>
<proteinExistence type="predicted"/>
<dbReference type="FunCoup" id="E4XL41">
    <property type="interactions" value="4"/>
</dbReference>
<evidence type="ECO:0000313" key="3">
    <source>
        <dbReference type="Proteomes" id="UP000001307"/>
    </source>
</evidence>
<reference evidence="2" key="1">
    <citation type="journal article" date="2010" name="Science">
        <title>Plasticity of animal genome architecture unmasked by rapid evolution of a pelagic tunicate.</title>
        <authorList>
            <person name="Denoeud F."/>
            <person name="Henriet S."/>
            <person name="Mungpakdee S."/>
            <person name="Aury J.M."/>
            <person name="Da Silva C."/>
            <person name="Brinkmann H."/>
            <person name="Mikhaleva J."/>
            <person name="Olsen L.C."/>
            <person name="Jubin C."/>
            <person name="Canestro C."/>
            <person name="Bouquet J.M."/>
            <person name="Danks G."/>
            <person name="Poulain J."/>
            <person name="Campsteijn C."/>
            <person name="Adamski M."/>
            <person name="Cross I."/>
            <person name="Yadetie F."/>
            <person name="Muffato M."/>
            <person name="Louis A."/>
            <person name="Butcher S."/>
            <person name="Tsagkogeorga G."/>
            <person name="Konrad A."/>
            <person name="Singh S."/>
            <person name="Jensen M.F."/>
            <person name="Cong E.H."/>
            <person name="Eikeseth-Otteraa H."/>
            <person name="Noel B."/>
            <person name="Anthouard V."/>
            <person name="Porcel B.M."/>
            <person name="Kachouri-Lafond R."/>
            <person name="Nishino A."/>
            <person name="Ugolini M."/>
            <person name="Chourrout P."/>
            <person name="Nishida H."/>
            <person name="Aasland R."/>
            <person name="Huzurbazar S."/>
            <person name="Westhof E."/>
            <person name="Delsuc F."/>
            <person name="Lehrach H."/>
            <person name="Reinhardt R."/>
            <person name="Weissenbach J."/>
            <person name="Roy S.W."/>
            <person name="Artiguenave F."/>
            <person name="Postlethwait J.H."/>
            <person name="Manak J.R."/>
            <person name="Thompson E.M."/>
            <person name="Jaillon O."/>
            <person name="Du Pasquier L."/>
            <person name="Boudinot P."/>
            <person name="Liberles D.A."/>
            <person name="Volff J.N."/>
            <person name="Philippe H."/>
            <person name="Lenhard B."/>
            <person name="Roest Crollius H."/>
            <person name="Wincker P."/>
            <person name="Chourrout D."/>
        </authorList>
    </citation>
    <scope>NUCLEOTIDE SEQUENCE [LARGE SCALE GENOMIC DNA]</scope>
</reference>
<dbReference type="PANTHER" id="PTHR44086:SF10">
    <property type="entry name" value="THIOSULFATE SULFURTRANSFERASE_RHODANESE-LIKE DOMAIN-CONTAINING PROTEIN 3"/>
    <property type="match status" value="1"/>
</dbReference>
<dbReference type="OrthoDB" id="566238at2759"/>
<dbReference type="AlphaFoldDB" id="E4XL41"/>
<name>E4XL41_OIKDI</name>
<keyword evidence="3" id="KW-1185">Reference proteome</keyword>
<dbReference type="InterPro" id="IPR001763">
    <property type="entry name" value="Rhodanese-like_dom"/>
</dbReference>